<evidence type="ECO:0000313" key="1">
    <source>
        <dbReference type="EMBL" id="KAJ7522686.1"/>
    </source>
</evidence>
<sequence length="936" mass="103167">MDDLTTKCHEKLSSFRIKELKDVLTRLGLPKQGKKQVLMERIMGLLLPSELQPKLLNGKTSNRLSGSREEAAKVIDDIYRKLRGSAAPDLASRSKLITARSGSLARSDDQDEAAGAGEAKTRCPCGSAADLDTMIQCDSPACGVWQHVKCVIIPESPTEGGDPEIPSIFYCELCRISRGDPFCVTLSHPLLPTRLNTSMAKVEGSTPLQTVEKTFMLSRMDRDLLYQANHEIQVWCILLNDKVPFRMHWPAYADVRVNGITVRVTNRPGTQLLGANGRDDGPGITSCIKEGTNRISLSAYDARSFCMGVRIIRRLTVQQVLSMIPGVSEGEPFEEALSRVRRCIGGGVGTADDDDSDLEVVAESVTVNLRCPMSGSRIKVAGRFLPCVHMGGFDLYTFVELNQRTRKWQCPICLKNYTLGDLVIDPYFNLIAEMMMSHGEDTTEVEMKADGQWRPKLEGDARFREPWRKSDGSLVLVNKLRPVALNLVKVEGESQEQISRKLRFKRTFDGHWTLHRENNSHYGTSNSVTRPSQRQKTSVNSGSSSATDSNEGHFEEEEKSVNQEKIGREFDINGDSDSGHLSKTGDASQKSKSLDKNPPSEADIIVLSDSEDDDGDRPLNFAGSETLRHARSDSIGHISPQRLNPSELFLGQRSQQGNFLAPVSPKRNIVSGAEPTLLLAQGPLLPSGNSSANIIRHPRETVPSQNHTTWSPSIHVIPFKFFGPGSDSPVTTVDAYHESVERLAPVQAVAGSEYGLSSQQQRDGNALISNFSEYRRASESPENSHHFDYRGISNEGARNTSAAESSLRLFLPPQPARVSEHLNAHEPLLASDEELDNSWFSLSLGSNENILEAYPANNFRASGLDITRGFSQGRENLDALANTASALLGLGSNGSEMPLMNSLAHTERSGSSPSRYAFPTQIPRNRRYFRIDSDSE</sequence>
<proteinExistence type="predicted"/>
<name>A0ACC2AYS8_DIPCM</name>
<accession>A0ACC2AYS8</accession>
<protein>
    <submittedName>
        <fullName evidence="1">Uncharacterized protein</fullName>
    </submittedName>
</protein>
<dbReference type="EMBL" id="CM055109">
    <property type="protein sequence ID" value="KAJ7522686.1"/>
    <property type="molecule type" value="Genomic_DNA"/>
</dbReference>
<comment type="caution">
    <text evidence="1">The sequence shown here is derived from an EMBL/GenBank/DDBJ whole genome shotgun (WGS) entry which is preliminary data.</text>
</comment>
<dbReference type="Proteomes" id="UP001162992">
    <property type="component" value="Chromosome 18"/>
</dbReference>
<reference evidence="2" key="1">
    <citation type="journal article" date="2024" name="Proc. Natl. Acad. Sci. U.S.A.">
        <title>Extraordinary preservation of gene collinearity over three hundred million years revealed in homosporous lycophytes.</title>
        <authorList>
            <person name="Li C."/>
            <person name="Wickell D."/>
            <person name="Kuo L.Y."/>
            <person name="Chen X."/>
            <person name="Nie B."/>
            <person name="Liao X."/>
            <person name="Peng D."/>
            <person name="Ji J."/>
            <person name="Jenkins J."/>
            <person name="Williams M."/>
            <person name="Shu S."/>
            <person name="Plott C."/>
            <person name="Barry K."/>
            <person name="Rajasekar S."/>
            <person name="Grimwood J."/>
            <person name="Han X."/>
            <person name="Sun S."/>
            <person name="Hou Z."/>
            <person name="He W."/>
            <person name="Dai G."/>
            <person name="Sun C."/>
            <person name="Schmutz J."/>
            <person name="Leebens-Mack J.H."/>
            <person name="Li F.W."/>
            <person name="Wang L."/>
        </authorList>
    </citation>
    <scope>NUCLEOTIDE SEQUENCE [LARGE SCALE GENOMIC DNA]</scope>
    <source>
        <strain evidence="2">cv. PW_Plant_1</strain>
    </source>
</reference>
<keyword evidence="2" id="KW-1185">Reference proteome</keyword>
<evidence type="ECO:0000313" key="2">
    <source>
        <dbReference type="Proteomes" id="UP001162992"/>
    </source>
</evidence>
<gene>
    <name evidence="1" type="ORF">O6H91_18G022500</name>
</gene>
<organism evidence="1 2">
    <name type="scientific">Diphasiastrum complanatum</name>
    <name type="common">Issler's clubmoss</name>
    <name type="synonym">Lycopodium complanatum</name>
    <dbReference type="NCBI Taxonomy" id="34168"/>
    <lineage>
        <taxon>Eukaryota</taxon>
        <taxon>Viridiplantae</taxon>
        <taxon>Streptophyta</taxon>
        <taxon>Embryophyta</taxon>
        <taxon>Tracheophyta</taxon>
        <taxon>Lycopodiopsida</taxon>
        <taxon>Lycopodiales</taxon>
        <taxon>Lycopodiaceae</taxon>
        <taxon>Lycopodioideae</taxon>
        <taxon>Diphasiastrum</taxon>
    </lineage>
</organism>